<sequence>MEQMEKTAGKPSSGHTTHGRGPLLGNLHMTPGQCSWDMMVELGPYVPATPELQPKTHSRAPAEDPLPSSSRRPAPELKPKTRS</sequence>
<proteinExistence type="predicted"/>
<feature type="region of interest" description="Disordered" evidence="1">
    <location>
        <begin position="46"/>
        <end position="83"/>
    </location>
</feature>
<keyword evidence="3" id="KW-1185">Reference proteome</keyword>
<dbReference type="Proteomes" id="UP001497482">
    <property type="component" value="Chromosome 4"/>
</dbReference>
<feature type="compositionally biased region" description="Basic and acidic residues" evidence="1">
    <location>
        <begin position="73"/>
        <end position="83"/>
    </location>
</feature>
<protein>
    <submittedName>
        <fullName evidence="2">Uncharacterized protein</fullName>
    </submittedName>
</protein>
<evidence type="ECO:0000313" key="2">
    <source>
        <dbReference type="EMBL" id="CAL1603468.1"/>
    </source>
</evidence>
<name>A0AAV2LSP3_KNICA</name>
<gene>
    <name evidence="2" type="ORF">KC01_LOCUS31149</name>
</gene>
<feature type="region of interest" description="Disordered" evidence="1">
    <location>
        <begin position="1"/>
        <end position="31"/>
    </location>
</feature>
<dbReference type="EMBL" id="OZ035826">
    <property type="protein sequence ID" value="CAL1603468.1"/>
    <property type="molecule type" value="Genomic_DNA"/>
</dbReference>
<dbReference type="AlphaFoldDB" id="A0AAV2LSP3"/>
<accession>A0AAV2LSP3</accession>
<evidence type="ECO:0000313" key="3">
    <source>
        <dbReference type="Proteomes" id="UP001497482"/>
    </source>
</evidence>
<reference evidence="2 3" key="1">
    <citation type="submission" date="2024-04" db="EMBL/GenBank/DDBJ databases">
        <authorList>
            <person name="Waldvogel A.-M."/>
            <person name="Schoenle A."/>
        </authorList>
    </citation>
    <scope>NUCLEOTIDE SEQUENCE [LARGE SCALE GENOMIC DNA]</scope>
</reference>
<organism evidence="2 3">
    <name type="scientific">Knipowitschia caucasica</name>
    <name type="common">Caucasian dwarf goby</name>
    <name type="synonym">Pomatoschistus caucasicus</name>
    <dbReference type="NCBI Taxonomy" id="637954"/>
    <lineage>
        <taxon>Eukaryota</taxon>
        <taxon>Metazoa</taxon>
        <taxon>Chordata</taxon>
        <taxon>Craniata</taxon>
        <taxon>Vertebrata</taxon>
        <taxon>Euteleostomi</taxon>
        <taxon>Actinopterygii</taxon>
        <taxon>Neopterygii</taxon>
        <taxon>Teleostei</taxon>
        <taxon>Neoteleostei</taxon>
        <taxon>Acanthomorphata</taxon>
        <taxon>Gobiaria</taxon>
        <taxon>Gobiiformes</taxon>
        <taxon>Gobioidei</taxon>
        <taxon>Gobiidae</taxon>
        <taxon>Gobiinae</taxon>
        <taxon>Knipowitschia</taxon>
    </lineage>
</organism>
<evidence type="ECO:0000256" key="1">
    <source>
        <dbReference type="SAM" id="MobiDB-lite"/>
    </source>
</evidence>